<accession>Q7MXQ4</accession>
<evidence type="ECO:0000313" key="2">
    <source>
        <dbReference type="Proteomes" id="UP000000588"/>
    </source>
</evidence>
<dbReference type="AlphaFoldDB" id="Q7MXQ4"/>
<dbReference type="InterPro" id="IPR008928">
    <property type="entry name" value="6-hairpin_glycosidase_sf"/>
</dbReference>
<dbReference type="SUPFAM" id="SSF48208">
    <property type="entry name" value="Six-hairpin glycosidases"/>
    <property type="match status" value="1"/>
</dbReference>
<proteinExistence type="predicted"/>
<keyword evidence="2" id="KW-1185">Reference proteome</keyword>
<dbReference type="HOGENOM" id="CLU_057494_0_0_10"/>
<evidence type="ECO:0000313" key="1">
    <source>
        <dbReference type="EMBL" id="AAQ65359.1"/>
    </source>
</evidence>
<dbReference type="KEGG" id="pgi:PG_0116"/>
<dbReference type="Proteomes" id="UP000000588">
    <property type="component" value="Chromosome"/>
</dbReference>
<reference evidence="1 2" key="1">
    <citation type="journal article" date="2003" name="J. Bacteriol.">
        <title>Complete genome sequence of the oral pathogenic bacterium Porphyromonas gingivalis strain W83.</title>
        <authorList>
            <person name="Nelson K."/>
            <person name="Fleishmann R."/>
            <person name="DeBoy R."/>
            <person name="Paulsen I."/>
            <person name="Fouts D."/>
            <person name="Eisen J."/>
            <person name="Daugherty S."/>
            <person name="Dodson R."/>
            <person name="Durkin A."/>
            <person name="Gwinn M."/>
            <person name="Haft D."/>
            <person name="Kolonay J."/>
            <person name="Nelson W."/>
            <person name="White O."/>
            <person name="Mason T."/>
            <person name="Tallon L."/>
            <person name="Gray J."/>
            <person name="Granger D."/>
            <person name="Tettelin H."/>
            <person name="Dong H."/>
            <person name="Galvin J."/>
            <person name="Duncan M."/>
            <person name="Dewhirst F."/>
            <person name="Fraser C."/>
        </authorList>
    </citation>
    <scope>NUCLEOTIDE SEQUENCE [LARGE SCALE GENOMIC DNA]</scope>
    <source>
        <strain evidence="2">ATCC BAA-308 / W83</strain>
    </source>
</reference>
<name>Q7MXQ4_PORGI</name>
<dbReference type="GO" id="GO:0005975">
    <property type="term" value="P:carbohydrate metabolic process"/>
    <property type="evidence" value="ECO:0007669"/>
    <property type="project" value="InterPro"/>
</dbReference>
<dbReference type="BioCyc" id="PGIN242619:G1G02-109-MONOMER"/>
<dbReference type="Gene3D" id="1.50.10.20">
    <property type="match status" value="1"/>
</dbReference>
<dbReference type="RefSeq" id="WP_005875344.1">
    <property type="nucleotide sequence ID" value="NC_002950.2"/>
</dbReference>
<evidence type="ECO:0008006" key="3">
    <source>
        <dbReference type="Google" id="ProtNLM"/>
    </source>
</evidence>
<gene>
    <name evidence="1" type="ordered locus">PG_0116</name>
</gene>
<dbReference type="EMBL" id="AE015924">
    <property type="protein sequence ID" value="AAQ65359.1"/>
    <property type="molecule type" value="Genomic_DNA"/>
</dbReference>
<sequence length="407" mass="47106">MLASFLKLKTYCEQEGFKGWDPYDGLNSKVFRALPLLKQSALCRLIVIQGFKRSPINLRRLALVPKEYNAKGIGLFLQGYCNLYRLVERNPQLTKELGSREELLEQVKKLADLLLELRSPGDYSGACWGYNFDWQARRLFLFPKYTPTVVATNFCATALMEAYEVTRQQEYLDVALSAAQFVIKDLHRTAYRDGFLFSYSPLDGNDTVFNASLLGARLLSYCYHYTKDEAYRTLARQTISACCAAQAEDGSWVYGMLPVQSWIDSFHTGYNLDALIAYQELTGDISFAENIERGLSYYLEHFFEADGMPKYYHDRTYPIDIHCPGQLFVSLARLHRYDEHRELVDRVMAWTISSMQDKKGYFYYQMKPGLSSKIPYMRWSNAFMFCAMSYYLINYKEISGGDFSNDQ</sequence>
<dbReference type="STRING" id="242619.PG_0116"/>
<dbReference type="EnsemblBacteria" id="AAQ65359">
    <property type="protein sequence ID" value="AAQ65359"/>
    <property type="gene ID" value="PG_0116"/>
</dbReference>
<organism evidence="1 2">
    <name type="scientific">Porphyromonas gingivalis (strain ATCC BAA-308 / W83)</name>
    <dbReference type="NCBI Taxonomy" id="242619"/>
    <lineage>
        <taxon>Bacteria</taxon>
        <taxon>Pseudomonadati</taxon>
        <taxon>Bacteroidota</taxon>
        <taxon>Bacteroidia</taxon>
        <taxon>Bacteroidales</taxon>
        <taxon>Porphyromonadaceae</taxon>
        <taxon>Porphyromonas</taxon>
    </lineage>
</organism>
<protein>
    <recommendedName>
        <fullName evidence="3">Delta-aminolevulinic acid dehydratase</fullName>
    </recommendedName>
</protein>
<dbReference type="eggNOG" id="COG1331">
    <property type="taxonomic scope" value="Bacteria"/>
</dbReference>
<dbReference type="PATRIC" id="fig|242619.8.peg.104"/>